<evidence type="ECO:0000259" key="11">
    <source>
        <dbReference type="Pfam" id="PF00266"/>
    </source>
</evidence>
<keyword evidence="5" id="KW-0479">Metal-binding</keyword>
<dbReference type="InterPro" id="IPR016454">
    <property type="entry name" value="Cysteine_dSase"/>
</dbReference>
<comment type="catalytic activity">
    <reaction evidence="9">
        <text>(sulfur carrier)-H + L-cysteine = (sulfur carrier)-SH + L-alanine</text>
        <dbReference type="Rhea" id="RHEA:43892"/>
        <dbReference type="Rhea" id="RHEA-COMP:14737"/>
        <dbReference type="Rhea" id="RHEA-COMP:14739"/>
        <dbReference type="ChEBI" id="CHEBI:29917"/>
        <dbReference type="ChEBI" id="CHEBI:35235"/>
        <dbReference type="ChEBI" id="CHEBI:57972"/>
        <dbReference type="ChEBI" id="CHEBI:64428"/>
        <dbReference type="EC" id="2.8.1.7"/>
    </reaction>
</comment>
<evidence type="ECO:0000256" key="5">
    <source>
        <dbReference type="ARBA" id="ARBA00022723"/>
    </source>
</evidence>
<dbReference type="SUPFAM" id="SSF53383">
    <property type="entry name" value="PLP-dependent transferases"/>
    <property type="match status" value="1"/>
</dbReference>
<keyword evidence="7" id="KW-0408">Iron</keyword>
<accession>A0A327Q3T8</accession>
<evidence type="ECO:0000313" key="13">
    <source>
        <dbReference type="Proteomes" id="UP000249547"/>
    </source>
</evidence>
<keyword evidence="6" id="KW-0663">Pyridoxal phosphate</keyword>
<name>A0A327Q3T8_9BACT</name>
<dbReference type="PANTHER" id="PTHR11601">
    <property type="entry name" value="CYSTEINE DESULFURYLASE FAMILY MEMBER"/>
    <property type="match status" value="1"/>
</dbReference>
<dbReference type="GO" id="GO:0051536">
    <property type="term" value="F:iron-sulfur cluster binding"/>
    <property type="evidence" value="ECO:0007669"/>
    <property type="project" value="UniProtKB-KW"/>
</dbReference>
<comment type="caution">
    <text evidence="12">The sequence shown here is derived from an EMBL/GenBank/DDBJ whole genome shotgun (WGS) entry which is preliminary data.</text>
</comment>
<comment type="cofactor">
    <cofactor evidence="1 10">
        <name>pyridoxal 5'-phosphate</name>
        <dbReference type="ChEBI" id="CHEBI:597326"/>
    </cofactor>
</comment>
<evidence type="ECO:0000256" key="4">
    <source>
        <dbReference type="ARBA" id="ARBA00022679"/>
    </source>
</evidence>
<proteinExistence type="inferred from homology"/>
<dbReference type="InterPro" id="IPR015421">
    <property type="entry name" value="PyrdxlP-dep_Trfase_major"/>
</dbReference>
<dbReference type="Pfam" id="PF00266">
    <property type="entry name" value="Aminotran_5"/>
    <property type="match status" value="1"/>
</dbReference>
<evidence type="ECO:0000256" key="9">
    <source>
        <dbReference type="ARBA" id="ARBA00050776"/>
    </source>
</evidence>
<evidence type="ECO:0000256" key="1">
    <source>
        <dbReference type="ARBA" id="ARBA00001933"/>
    </source>
</evidence>
<dbReference type="InterPro" id="IPR015424">
    <property type="entry name" value="PyrdxlP-dep_Trfase"/>
</dbReference>
<dbReference type="EMBL" id="QLLL01000013">
    <property type="protein sequence ID" value="RAI97842.1"/>
    <property type="molecule type" value="Genomic_DNA"/>
</dbReference>
<evidence type="ECO:0000256" key="7">
    <source>
        <dbReference type="ARBA" id="ARBA00023004"/>
    </source>
</evidence>
<gene>
    <name evidence="12" type="ORF">LX64_04890</name>
</gene>
<protein>
    <recommendedName>
        <fullName evidence="3">cysteine desulfurase</fullName>
        <ecNumber evidence="3">2.8.1.7</ecNumber>
    </recommendedName>
</protein>
<keyword evidence="4" id="KW-0808">Transferase</keyword>
<dbReference type="AlphaFoldDB" id="A0A327Q3T8"/>
<keyword evidence="8" id="KW-0411">Iron-sulfur</keyword>
<evidence type="ECO:0000256" key="8">
    <source>
        <dbReference type="ARBA" id="ARBA00023014"/>
    </source>
</evidence>
<comment type="similarity">
    <text evidence="2">Belongs to the class-V pyridoxal-phosphate-dependent aminotransferase family. NifS/IscS subfamily.</text>
</comment>
<dbReference type="Gene3D" id="3.40.640.10">
    <property type="entry name" value="Type I PLP-dependent aspartate aminotransferase-like (Major domain)"/>
    <property type="match status" value="1"/>
</dbReference>
<dbReference type="Gene3D" id="3.90.1150.10">
    <property type="entry name" value="Aspartate Aminotransferase, domain 1"/>
    <property type="match status" value="1"/>
</dbReference>
<feature type="domain" description="Aminotransferase class V" evidence="11">
    <location>
        <begin position="2"/>
        <end position="364"/>
    </location>
</feature>
<reference evidence="12 13" key="1">
    <citation type="submission" date="2018-06" db="EMBL/GenBank/DDBJ databases">
        <title>Genomic Encyclopedia of Archaeal and Bacterial Type Strains, Phase II (KMG-II): from individual species to whole genera.</title>
        <authorList>
            <person name="Goeker M."/>
        </authorList>
    </citation>
    <scope>NUCLEOTIDE SEQUENCE [LARGE SCALE GENOMIC DNA]</scope>
    <source>
        <strain evidence="12 13">DSM 23857</strain>
    </source>
</reference>
<evidence type="ECO:0000313" key="12">
    <source>
        <dbReference type="EMBL" id="RAI97842.1"/>
    </source>
</evidence>
<dbReference type="InterPro" id="IPR000192">
    <property type="entry name" value="Aminotrans_V_dom"/>
</dbReference>
<dbReference type="PROSITE" id="PS00595">
    <property type="entry name" value="AA_TRANSFER_CLASS_5"/>
    <property type="match status" value="1"/>
</dbReference>
<dbReference type="PANTHER" id="PTHR11601:SF34">
    <property type="entry name" value="CYSTEINE DESULFURASE"/>
    <property type="match status" value="1"/>
</dbReference>
<dbReference type="InterPro" id="IPR015422">
    <property type="entry name" value="PyrdxlP-dep_Trfase_small"/>
</dbReference>
<dbReference type="Proteomes" id="UP000249547">
    <property type="component" value="Unassembled WGS sequence"/>
</dbReference>
<dbReference type="GO" id="GO:0031071">
    <property type="term" value="F:cysteine desulfurase activity"/>
    <property type="evidence" value="ECO:0007669"/>
    <property type="project" value="UniProtKB-EC"/>
</dbReference>
<dbReference type="InterPro" id="IPR020578">
    <property type="entry name" value="Aminotrans_V_PyrdxlP_BS"/>
</dbReference>
<dbReference type="EC" id="2.8.1.7" evidence="3"/>
<organism evidence="12 13">
    <name type="scientific">Chitinophaga skermanii</name>
    <dbReference type="NCBI Taxonomy" id="331697"/>
    <lineage>
        <taxon>Bacteria</taxon>
        <taxon>Pseudomonadati</taxon>
        <taxon>Bacteroidota</taxon>
        <taxon>Chitinophagia</taxon>
        <taxon>Chitinophagales</taxon>
        <taxon>Chitinophagaceae</taxon>
        <taxon>Chitinophaga</taxon>
    </lineage>
</organism>
<sequence>MDYNATTPCDPRVVEVMLPLFTQEFGNAASRDHLYGWQAHEQVEDARQQVAKLIGANTQQIVFTSGATEAINLGLKGIVEAFPHQPKHIITCKTEHSAVLDTCDYLTSKGVEISYLDVNDDGKIDLAVLESEIRTHTICIALMYANNETGVIHPVQAISSIAHKHGILFFCDATQAVGKIPVDVLKDGIDIMAFSAHKLYGPKGIGALFIGNGVKEKNLPFIPQQHGGHHEGGMRSGTLNTPGIVGFGKAAALCAMLMETESQQLRLLRDQLENELKANIPGLQINGAEPRLPHVSNITLPHGHAEQILLSLSQQLAASRSSACKGLLQAPSHVLTAMGITGEQAARVIRLSLGRFTTQADILQVVALLTNAVICK</sequence>
<evidence type="ECO:0000256" key="2">
    <source>
        <dbReference type="ARBA" id="ARBA00006490"/>
    </source>
</evidence>
<keyword evidence="13" id="KW-1185">Reference proteome</keyword>
<evidence type="ECO:0000256" key="6">
    <source>
        <dbReference type="ARBA" id="ARBA00022898"/>
    </source>
</evidence>
<evidence type="ECO:0000256" key="3">
    <source>
        <dbReference type="ARBA" id="ARBA00012239"/>
    </source>
</evidence>
<dbReference type="GO" id="GO:0046872">
    <property type="term" value="F:metal ion binding"/>
    <property type="evidence" value="ECO:0007669"/>
    <property type="project" value="UniProtKB-KW"/>
</dbReference>
<dbReference type="PIRSF" id="PIRSF005572">
    <property type="entry name" value="NifS"/>
    <property type="match status" value="1"/>
</dbReference>
<evidence type="ECO:0000256" key="10">
    <source>
        <dbReference type="RuleBase" id="RU004504"/>
    </source>
</evidence>